<dbReference type="STRING" id="74557.A0A1W0AB19"/>
<organism evidence="2 3">
    <name type="scientific">Thraustotheca clavata</name>
    <dbReference type="NCBI Taxonomy" id="74557"/>
    <lineage>
        <taxon>Eukaryota</taxon>
        <taxon>Sar</taxon>
        <taxon>Stramenopiles</taxon>
        <taxon>Oomycota</taxon>
        <taxon>Saprolegniomycetes</taxon>
        <taxon>Saprolegniales</taxon>
        <taxon>Achlyaceae</taxon>
        <taxon>Thraustotheca</taxon>
    </lineage>
</organism>
<dbReference type="AlphaFoldDB" id="A0A1W0AB19"/>
<proteinExistence type="predicted"/>
<sequence length="591" mass="67606">MLKCVVGKRSNQADILLCKPPTGLPTTAWEKEFSVLFDERKPVGLGFSSVQVKTPHGIYSCNVQNIVHEKIRSNHAYDHNEHCYLSCDLKRVICPGLVVRGINDIDVRDMSFDIVVAKVKTAKRPLLLTFADPNSPETTTLKDAEILPQDADIIDRLKQDIIDLREQLQESNRQRDEAIAQLEQFKKWNDSLLATNDQMDETTKALHEKISAEKNAFEEKQAEASALERDRAHAHNKLHELTLENASIAARAEALHARLEVAQKAKREADAKIAEMEKIRLEELQAMDKLRREIHNEQDETSELDKLLTTEENEVAIASTEEIAQMHRSLIEKLRQQRKEHALHKRELEIQLNEHSEHIEHAKNVIMELEKEKQLGRIQMEAKLSSPPPPASPPKYIDINYEKERESWLHEKEALQAQVDQLNAQLETEKAIEQSLNRTISTMAVAEQARTAKEQAQELILANFMTQLSTKGILIQKHGRIGSSHPRFLYGDSSGHWISWMRVEEAKKEGAFQRPTKKTTIELKHIVDILPGKQTHVFHRTSNTPANRCFSLICAKPCRTIDMETETPEQCQRLIQGFRLIRQAFLSRSGI</sequence>
<protein>
    <submittedName>
        <fullName evidence="2">Uncharacterized protein</fullName>
    </submittedName>
</protein>
<keyword evidence="1" id="KW-0175">Coiled coil</keyword>
<feature type="coiled-coil region" evidence="1">
    <location>
        <begin position="405"/>
        <end position="439"/>
    </location>
</feature>
<name>A0A1W0AB19_9STRA</name>
<dbReference type="Gene3D" id="2.30.29.30">
    <property type="entry name" value="Pleckstrin-homology domain (PH domain)/Phosphotyrosine-binding domain (PTB)"/>
    <property type="match status" value="1"/>
</dbReference>
<reference evidence="2 3" key="1">
    <citation type="journal article" date="2014" name="Genome Biol. Evol.">
        <title>The secreted proteins of Achlya hypogyna and Thraustotheca clavata identify the ancestral oomycete secretome and reveal gene acquisitions by horizontal gene transfer.</title>
        <authorList>
            <person name="Misner I."/>
            <person name="Blouin N."/>
            <person name="Leonard G."/>
            <person name="Richards T.A."/>
            <person name="Lane C.E."/>
        </authorList>
    </citation>
    <scope>NUCLEOTIDE SEQUENCE [LARGE SCALE GENOMIC DNA]</scope>
    <source>
        <strain evidence="2 3">ATCC 34112</strain>
    </source>
</reference>
<keyword evidence="3" id="KW-1185">Reference proteome</keyword>
<dbReference type="Proteomes" id="UP000243217">
    <property type="component" value="Unassembled WGS sequence"/>
</dbReference>
<dbReference type="EMBL" id="JNBS01000238">
    <property type="protein sequence ID" value="OQS07455.1"/>
    <property type="molecule type" value="Genomic_DNA"/>
</dbReference>
<gene>
    <name evidence="2" type="ORF">THRCLA_00533</name>
</gene>
<accession>A0A1W0AB19</accession>
<evidence type="ECO:0000313" key="3">
    <source>
        <dbReference type="Proteomes" id="UP000243217"/>
    </source>
</evidence>
<comment type="caution">
    <text evidence="2">The sequence shown here is derived from an EMBL/GenBank/DDBJ whole genome shotgun (WGS) entry which is preliminary data.</text>
</comment>
<dbReference type="SUPFAM" id="SSF50729">
    <property type="entry name" value="PH domain-like"/>
    <property type="match status" value="1"/>
</dbReference>
<evidence type="ECO:0000313" key="2">
    <source>
        <dbReference type="EMBL" id="OQS07455.1"/>
    </source>
</evidence>
<feature type="coiled-coil region" evidence="1">
    <location>
        <begin position="210"/>
        <end position="372"/>
    </location>
</feature>
<evidence type="ECO:0000256" key="1">
    <source>
        <dbReference type="SAM" id="Coils"/>
    </source>
</evidence>
<dbReference type="OrthoDB" id="74685at2759"/>
<feature type="coiled-coil region" evidence="1">
    <location>
        <begin position="154"/>
        <end position="181"/>
    </location>
</feature>
<dbReference type="InterPro" id="IPR011993">
    <property type="entry name" value="PH-like_dom_sf"/>
</dbReference>